<evidence type="ECO:0000313" key="3">
    <source>
        <dbReference type="Proteomes" id="UP001501697"/>
    </source>
</evidence>
<keyword evidence="3" id="KW-1185">Reference proteome</keyword>
<keyword evidence="2" id="KW-0378">Hydrolase</keyword>
<sequence length="339" mass="36945">MTDEWRPDLLGVGFEQLSLPLGADVEGPVGATLVRRLPSPARRLLGPLRDVDVLAVHGWSDYFFDVELARWWTDRGARFFALDLRKYGRSLRDGQTPGYVDRLAEYDPDIDAGLAAMGHAPDASSHRRLVLLGHSTGGLTLSLWAARHPGRAAALVLNSPWLEFQLGAIGRQAIAPLVGVRARFDPRGTHPVVDLGFYTRAQRELGVLPATGYREDWRPAQGFATHPGWLHAVIAGHAAVAAGIDVGCPALVLLSTRSTPPVQWDDRMTSTDSVLVVDEIARAASRIGRRVTLARIDGAIHDVFLSRPQPRAEAYTAMGDWLRGLPRSSRRAPSSSLAT</sequence>
<comment type="caution">
    <text evidence="2">The sequence shown here is derived from an EMBL/GenBank/DDBJ whole genome shotgun (WGS) entry which is preliminary data.</text>
</comment>
<proteinExistence type="predicted"/>
<gene>
    <name evidence="2" type="ORF">GCM10022200_28290</name>
</gene>
<protein>
    <submittedName>
        <fullName evidence="2">Alpha/beta hydrolase</fullName>
    </submittedName>
</protein>
<dbReference type="EMBL" id="BAAAYU010000005">
    <property type="protein sequence ID" value="GAA3642771.1"/>
    <property type="molecule type" value="Genomic_DNA"/>
</dbReference>
<dbReference type="Proteomes" id="UP001501697">
    <property type="component" value="Unassembled WGS sequence"/>
</dbReference>
<dbReference type="Pfam" id="PF12146">
    <property type="entry name" value="Hydrolase_4"/>
    <property type="match status" value="1"/>
</dbReference>
<evidence type="ECO:0000259" key="1">
    <source>
        <dbReference type="Pfam" id="PF12146"/>
    </source>
</evidence>
<organism evidence="2 3">
    <name type="scientific">Microbacterium awajiense</name>
    <dbReference type="NCBI Taxonomy" id="415214"/>
    <lineage>
        <taxon>Bacteria</taxon>
        <taxon>Bacillati</taxon>
        <taxon>Actinomycetota</taxon>
        <taxon>Actinomycetes</taxon>
        <taxon>Micrococcales</taxon>
        <taxon>Microbacteriaceae</taxon>
        <taxon>Microbacterium</taxon>
    </lineage>
</organism>
<dbReference type="InterPro" id="IPR022742">
    <property type="entry name" value="Hydrolase_4"/>
</dbReference>
<dbReference type="Gene3D" id="3.40.50.1820">
    <property type="entry name" value="alpha/beta hydrolase"/>
    <property type="match status" value="1"/>
</dbReference>
<dbReference type="InterPro" id="IPR029058">
    <property type="entry name" value="AB_hydrolase_fold"/>
</dbReference>
<feature type="domain" description="Serine aminopeptidase S33" evidence="1">
    <location>
        <begin position="53"/>
        <end position="182"/>
    </location>
</feature>
<dbReference type="GO" id="GO:0016787">
    <property type="term" value="F:hydrolase activity"/>
    <property type="evidence" value="ECO:0007669"/>
    <property type="project" value="UniProtKB-KW"/>
</dbReference>
<evidence type="ECO:0000313" key="2">
    <source>
        <dbReference type="EMBL" id="GAA3642771.1"/>
    </source>
</evidence>
<accession>A0ABP7AX59</accession>
<reference evidence="3" key="1">
    <citation type="journal article" date="2019" name="Int. J. Syst. Evol. Microbiol.">
        <title>The Global Catalogue of Microorganisms (GCM) 10K type strain sequencing project: providing services to taxonomists for standard genome sequencing and annotation.</title>
        <authorList>
            <consortium name="The Broad Institute Genomics Platform"/>
            <consortium name="The Broad Institute Genome Sequencing Center for Infectious Disease"/>
            <person name="Wu L."/>
            <person name="Ma J."/>
        </authorList>
    </citation>
    <scope>NUCLEOTIDE SEQUENCE [LARGE SCALE GENOMIC DNA]</scope>
    <source>
        <strain evidence="3">JCM 16544</strain>
    </source>
</reference>
<dbReference type="SUPFAM" id="SSF53474">
    <property type="entry name" value="alpha/beta-Hydrolases"/>
    <property type="match status" value="1"/>
</dbReference>
<dbReference type="RefSeq" id="WP_344739667.1">
    <property type="nucleotide sequence ID" value="NZ_BAAAYU010000005.1"/>
</dbReference>
<name>A0ABP7AX59_9MICO</name>